<keyword evidence="3 7" id="KW-0134">Cell wall</keyword>
<dbReference type="Proteomes" id="UP001212997">
    <property type="component" value="Unassembled WGS sequence"/>
</dbReference>
<dbReference type="Pfam" id="PF01185">
    <property type="entry name" value="Hydrophobin"/>
    <property type="match status" value="1"/>
</dbReference>
<evidence type="ECO:0000256" key="3">
    <source>
        <dbReference type="ARBA" id="ARBA00022512"/>
    </source>
</evidence>
<dbReference type="AlphaFoldDB" id="A0AAD5VBC9"/>
<reference evidence="8" key="1">
    <citation type="submission" date="2022-07" db="EMBL/GenBank/DDBJ databases">
        <title>Genome Sequence of Physisporinus lineatus.</title>
        <authorList>
            <person name="Buettner E."/>
        </authorList>
    </citation>
    <scope>NUCLEOTIDE SEQUENCE</scope>
    <source>
        <strain evidence="8">VT162</strain>
    </source>
</reference>
<evidence type="ECO:0000313" key="8">
    <source>
        <dbReference type="EMBL" id="KAJ3489888.1"/>
    </source>
</evidence>
<keyword evidence="9" id="KW-1185">Reference proteome</keyword>
<keyword evidence="4 7" id="KW-0964">Secreted</keyword>
<dbReference type="PROSITE" id="PS00956">
    <property type="entry name" value="HYDROPHOBIN"/>
    <property type="match status" value="1"/>
</dbReference>
<feature type="signal peptide" evidence="7">
    <location>
        <begin position="1"/>
        <end position="22"/>
    </location>
</feature>
<proteinExistence type="inferred from homology"/>
<dbReference type="InterPro" id="IPR019778">
    <property type="entry name" value="Class_I_Hydrophobin_CS"/>
</dbReference>
<feature type="chain" id="PRO_5041766959" description="Hydrophobin" evidence="7">
    <location>
        <begin position="23"/>
        <end position="124"/>
    </location>
</feature>
<evidence type="ECO:0000256" key="2">
    <source>
        <dbReference type="ARBA" id="ARBA00010446"/>
    </source>
</evidence>
<evidence type="ECO:0000256" key="1">
    <source>
        <dbReference type="ARBA" id="ARBA00004191"/>
    </source>
</evidence>
<organism evidence="8 9">
    <name type="scientific">Meripilus lineatus</name>
    <dbReference type="NCBI Taxonomy" id="2056292"/>
    <lineage>
        <taxon>Eukaryota</taxon>
        <taxon>Fungi</taxon>
        <taxon>Dikarya</taxon>
        <taxon>Basidiomycota</taxon>
        <taxon>Agaricomycotina</taxon>
        <taxon>Agaricomycetes</taxon>
        <taxon>Polyporales</taxon>
        <taxon>Meripilaceae</taxon>
        <taxon>Meripilus</taxon>
    </lineage>
</organism>
<evidence type="ECO:0000256" key="6">
    <source>
        <dbReference type="ARBA" id="ARBA00023157"/>
    </source>
</evidence>
<comment type="similarity">
    <text evidence="2 7">Belongs to the fungal hydrophobin family.</text>
</comment>
<accession>A0AAD5VBC9</accession>
<dbReference type="CDD" id="cd23507">
    <property type="entry name" value="hydrophobin_I"/>
    <property type="match status" value="1"/>
</dbReference>
<protein>
    <recommendedName>
        <fullName evidence="7">Hydrophobin</fullName>
    </recommendedName>
</protein>
<name>A0AAD5VBC9_9APHY</name>
<dbReference type="GO" id="GO:0009277">
    <property type="term" value="C:fungal-type cell wall"/>
    <property type="evidence" value="ECO:0007669"/>
    <property type="project" value="InterPro"/>
</dbReference>
<gene>
    <name evidence="8" type="ORF">NLI96_g1815</name>
</gene>
<evidence type="ECO:0000313" key="9">
    <source>
        <dbReference type="Proteomes" id="UP001212997"/>
    </source>
</evidence>
<evidence type="ECO:0000256" key="7">
    <source>
        <dbReference type="RuleBase" id="RU365009"/>
    </source>
</evidence>
<dbReference type="SMART" id="SM00075">
    <property type="entry name" value="HYDRO"/>
    <property type="match status" value="1"/>
</dbReference>
<sequence length="124" mass="12347">MFSRACTAFVSVLLLFVVATAAQSPTTITVPPLPSSTPASQCSPGPIQCCNSLQAANSIVPLPIAAILGLLGVVVSPVTALVGINCSPITLAALLNNQCTATPVCCTNNNVGGLLSVGCIPVTL</sequence>
<comment type="subcellular location">
    <subcellularLocation>
        <location evidence="1 7">Secreted</location>
        <location evidence="1 7">Cell wall</location>
    </subcellularLocation>
</comment>
<evidence type="ECO:0000256" key="5">
    <source>
        <dbReference type="ARBA" id="ARBA00022729"/>
    </source>
</evidence>
<comment type="caution">
    <text evidence="8">The sequence shown here is derived from an EMBL/GenBank/DDBJ whole genome shotgun (WGS) entry which is preliminary data.</text>
</comment>
<dbReference type="GO" id="GO:0005199">
    <property type="term" value="F:structural constituent of cell wall"/>
    <property type="evidence" value="ECO:0007669"/>
    <property type="project" value="InterPro"/>
</dbReference>
<dbReference type="InterPro" id="IPR001338">
    <property type="entry name" value="Class_I_Hydrophobin"/>
</dbReference>
<dbReference type="EMBL" id="JANAWD010000037">
    <property type="protein sequence ID" value="KAJ3489888.1"/>
    <property type="molecule type" value="Genomic_DNA"/>
</dbReference>
<evidence type="ECO:0000256" key="4">
    <source>
        <dbReference type="ARBA" id="ARBA00022525"/>
    </source>
</evidence>
<keyword evidence="6 7" id="KW-1015">Disulfide bond</keyword>
<keyword evidence="5 7" id="KW-0732">Signal</keyword>